<evidence type="ECO:0000313" key="2">
    <source>
        <dbReference type="Proteomes" id="UP001165136"/>
    </source>
</evidence>
<organism evidence="1 2">
    <name type="scientific">Amycolatopsis taiwanensis</name>
    <dbReference type="NCBI Taxonomy" id="342230"/>
    <lineage>
        <taxon>Bacteria</taxon>
        <taxon>Bacillati</taxon>
        <taxon>Actinomycetota</taxon>
        <taxon>Actinomycetes</taxon>
        <taxon>Pseudonocardiales</taxon>
        <taxon>Pseudonocardiaceae</taxon>
        <taxon>Amycolatopsis</taxon>
    </lineage>
</organism>
<name>A0A9W6QXZ2_9PSEU</name>
<reference evidence="1" key="1">
    <citation type="submission" date="2023-03" db="EMBL/GenBank/DDBJ databases">
        <title>Amycolatopsis taiwanensis NBRC 103393.</title>
        <authorList>
            <person name="Ichikawa N."/>
            <person name="Sato H."/>
            <person name="Tonouchi N."/>
        </authorList>
    </citation>
    <scope>NUCLEOTIDE SEQUENCE</scope>
    <source>
        <strain evidence="1">NBRC 103393</strain>
    </source>
</reference>
<evidence type="ECO:0000313" key="1">
    <source>
        <dbReference type="EMBL" id="GLY64573.1"/>
    </source>
</evidence>
<gene>
    <name evidence="1" type="ORF">Atai01_11920</name>
</gene>
<comment type="caution">
    <text evidence="1">The sequence shown here is derived from an EMBL/GenBank/DDBJ whole genome shotgun (WGS) entry which is preliminary data.</text>
</comment>
<keyword evidence="2" id="KW-1185">Reference proteome</keyword>
<dbReference type="EMBL" id="BSTI01000002">
    <property type="protein sequence ID" value="GLY64573.1"/>
    <property type="molecule type" value="Genomic_DNA"/>
</dbReference>
<dbReference type="AlphaFoldDB" id="A0A9W6QXZ2"/>
<proteinExistence type="predicted"/>
<dbReference type="Proteomes" id="UP001165136">
    <property type="component" value="Unassembled WGS sequence"/>
</dbReference>
<protein>
    <submittedName>
        <fullName evidence="1">Uncharacterized protein</fullName>
    </submittedName>
</protein>
<accession>A0A9W6QXZ2</accession>
<sequence length="55" mass="6245">MGDMHTTNEHEWITESRHFTSEGLITYERCGCGARRIVTDLVMSALTIAECDSLR</sequence>